<reference evidence="3 4" key="2">
    <citation type="journal article" date="2007" name="BMC Biol.">
        <title>A 100%-complete sequence reveals unusually simple genomic features in the hot-spring red alga Cyanidioschyzon merolae.</title>
        <authorList>
            <person name="Nozaki H."/>
            <person name="Takano H."/>
            <person name="Misumi O."/>
            <person name="Terasawa K."/>
            <person name="Matsuzaki M."/>
            <person name="Maruyama S."/>
            <person name="Nishida K."/>
            <person name="Yagisawa F."/>
            <person name="Yoshida Y."/>
            <person name="Fujiwara T."/>
            <person name="Takio S."/>
            <person name="Tamura K."/>
            <person name="Chung S.J."/>
            <person name="Nakamura S."/>
            <person name="Kuroiwa H."/>
            <person name="Tanaka K."/>
            <person name="Sato N."/>
            <person name="Kuroiwa T."/>
        </authorList>
    </citation>
    <scope>NUCLEOTIDE SEQUENCE [LARGE SCALE GENOMIC DNA]</scope>
    <source>
        <strain evidence="3 4">10D</strain>
    </source>
</reference>
<feature type="transmembrane region" description="Helical" evidence="2">
    <location>
        <begin position="640"/>
        <end position="664"/>
    </location>
</feature>
<organism evidence="3 4">
    <name type="scientific">Cyanidioschyzon merolae (strain NIES-3377 / 10D)</name>
    <name type="common">Unicellular red alga</name>
    <dbReference type="NCBI Taxonomy" id="280699"/>
    <lineage>
        <taxon>Eukaryota</taxon>
        <taxon>Rhodophyta</taxon>
        <taxon>Bangiophyceae</taxon>
        <taxon>Cyanidiales</taxon>
        <taxon>Cyanidiaceae</taxon>
        <taxon>Cyanidioschyzon</taxon>
    </lineage>
</organism>
<dbReference type="eggNOG" id="ENOG502STFT">
    <property type="taxonomic scope" value="Eukaryota"/>
</dbReference>
<protein>
    <submittedName>
        <fullName evidence="3">Uncharacterized protein</fullName>
    </submittedName>
</protein>
<keyword evidence="4" id="KW-1185">Reference proteome</keyword>
<dbReference type="KEGG" id="cme:CYME_CMQ368C"/>
<gene>
    <name evidence="3" type="ORF">CYME_CMQ368C</name>
</gene>
<keyword evidence="2" id="KW-1133">Transmembrane helix</keyword>
<keyword evidence="2" id="KW-0472">Membrane</keyword>
<dbReference type="OMA" id="TRSSYMQ"/>
<evidence type="ECO:0000313" key="3">
    <source>
        <dbReference type="EMBL" id="BAM82222.1"/>
    </source>
</evidence>
<dbReference type="OrthoDB" id="5949at2759"/>
<keyword evidence="2" id="KW-0812">Transmembrane</keyword>
<dbReference type="Proteomes" id="UP000007014">
    <property type="component" value="Chromosome 17"/>
</dbReference>
<evidence type="ECO:0000256" key="2">
    <source>
        <dbReference type="SAM" id="Phobius"/>
    </source>
</evidence>
<dbReference type="EMBL" id="AP006499">
    <property type="protein sequence ID" value="BAM82222.1"/>
    <property type="molecule type" value="Genomic_DNA"/>
</dbReference>
<dbReference type="HOGENOM" id="CLU_404608_0_0_1"/>
<evidence type="ECO:0000313" key="4">
    <source>
        <dbReference type="Proteomes" id="UP000007014"/>
    </source>
</evidence>
<dbReference type="GeneID" id="16996332"/>
<feature type="compositionally biased region" description="Basic residues" evidence="1">
    <location>
        <begin position="10"/>
        <end position="21"/>
    </location>
</feature>
<accession>M1VGE9</accession>
<feature type="region of interest" description="Disordered" evidence="1">
    <location>
        <begin position="1"/>
        <end position="21"/>
    </location>
</feature>
<dbReference type="Gramene" id="CMQ368CT">
    <property type="protein sequence ID" value="CMQ368CT"/>
    <property type="gene ID" value="CMQ368C"/>
</dbReference>
<proteinExistence type="predicted"/>
<reference evidence="3 4" key="1">
    <citation type="journal article" date="2004" name="Nature">
        <title>Genome sequence of the ultrasmall unicellular red alga Cyanidioschyzon merolae 10D.</title>
        <authorList>
            <person name="Matsuzaki M."/>
            <person name="Misumi O."/>
            <person name="Shin-i T."/>
            <person name="Maruyama S."/>
            <person name="Takahara M."/>
            <person name="Miyagishima S."/>
            <person name="Mori T."/>
            <person name="Nishida K."/>
            <person name="Yagisawa F."/>
            <person name="Nishida K."/>
            <person name="Yoshida Y."/>
            <person name="Nishimura Y."/>
            <person name="Nakao S."/>
            <person name="Kobayashi T."/>
            <person name="Momoyama Y."/>
            <person name="Higashiyama T."/>
            <person name="Minoda A."/>
            <person name="Sano M."/>
            <person name="Nomoto H."/>
            <person name="Oishi K."/>
            <person name="Hayashi H."/>
            <person name="Ohta F."/>
            <person name="Nishizaka S."/>
            <person name="Haga S."/>
            <person name="Miura S."/>
            <person name="Morishita T."/>
            <person name="Kabeya Y."/>
            <person name="Terasawa K."/>
            <person name="Suzuki Y."/>
            <person name="Ishii Y."/>
            <person name="Asakawa S."/>
            <person name="Takano H."/>
            <person name="Ohta N."/>
            <person name="Kuroiwa H."/>
            <person name="Tanaka K."/>
            <person name="Shimizu N."/>
            <person name="Sugano S."/>
            <person name="Sato N."/>
            <person name="Nozaki H."/>
            <person name="Ogasawara N."/>
            <person name="Kohara Y."/>
            <person name="Kuroiwa T."/>
        </authorList>
    </citation>
    <scope>NUCLEOTIDE SEQUENCE [LARGE SCALE GENOMIC DNA]</scope>
    <source>
        <strain evidence="3 4">10D</strain>
    </source>
</reference>
<sequence>MILNPQQKRPQAHCRGKRQPKLRPALQTHRSVLFVLVLLLVATLTVPPARAHVFDRCDTSSYAVFPTSFSFDHAQTLRNYSAASDGSWAQLAMQVDADGLWEVHAFVRCGFNTTEHPDFNSTGMVTQVHAVPPRGLALTDTLQAGYVGYGIVRPYAIRAFQEPDYLTGTLFKALAEVGYIHGWACNASTPGSLCGAPYAVGCTPTTQEFIEPGTYACAGDFGNLTHLQRLLENTSLNIDVFIVSQVDADWRQVLRNGTLRPAEQNVSVLFLGEDYESTPLGRAEYVKLFGLLFGIPTQTSEQFRDIVRSYEEAKGLAQTAERRPSVLYGYAYDSTFYFGSKYQATFIRDANAYYVFGENDEELPQELAYCFDNGIALGKPDTGLNLTLLGANSSQFWTGFSITTPTEKTVAQVLQNYTYARNWTAVLCDNLFDATKYTDPNPIFEQGVLRPDLILRDQIRIFHPELEPEYVFNFYRHMEPSGLRTCPIVTPVPSSRAGVHVQAAYMVRGIPRVLVESQQQRLRDMLVELLGIHGKHISLWYPTNASRWLSNAVDAAGVQVNQSLVRNANGSVFLVLQVYTPESRDLASTMERADVALMLQQTLRSLGVLYANATLLAVTSPIQNYVGASGSLGNGLPTGAIVGIVIGTFIGGVIITALGAFMFIETRYRKRKRRIWRSGA</sequence>
<name>M1VGE9_CYAM1</name>
<dbReference type="RefSeq" id="XP_005538258.1">
    <property type="nucleotide sequence ID" value="XM_005538201.1"/>
</dbReference>
<evidence type="ECO:0000256" key="1">
    <source>
        <dbReference type="SAM" id="MobiDB-lite"/>
    </source>
</evidence>
<dbReference type="AlphaFoldDB" id="M1VGE9"/>